<name>A0A8J8FEC8_9BACT</name>
<dbReference type="Proteomes" id="UP000598971">
    <property type="component" value="Unassembled WGS sequence"/>
</dbReference>
<dbReference type="AlphaFoldDB" id="A0A8J8FEC8"/>
<gene>
    <name evidence="1" type="ORF">GD597_02970</name>
</gene>
<accession>A0A8J8FEC8</accession>
<evidence type="ECO:0000313" key="1">
    <source>
        <dbReference type="EMBL" id="NNV54406.1"/>
    </source>
</evidence>
<sequence length="245" mass="28067">MEKAGVLIERLQEQYKDNADAATLRITAEMLLEELQLLQKQALFAGKNVAVIMPEYNRLHLTEPVIAAPANPPVKDIMPVAPLTPTPEIQKEIPVTLQNPVFAPYMPPANPTMAAQQPLLNELPTFAYQQKEIFELNDVISTSYKEEMLNDKLKTEANELGNKLKETPIRDLRKAIGINDRFLFINDLFRGDEDMYERSLKTINAFSILPEAEYWIQRELKVKLGWPETSEAVKVFDQLVRRRFS</sequence>
<organism evidence="1 2">
    <name type="scientific">Limnovirga soli</name>
    <dbReference type="NCBI Taxonomy" id="2656915"/>
    <lineage>
        <taxon>Bacteria</taxon>
        <taxon>Pseudomonadati</taxon>
        <taxon>Bacteroidota</taxon>
        <taxon>Chitinophagia</taxon>
        <taxon>Chitinophagales</taxon>
        <taxon>Chitinophagaceae</taxon>
        <taxon>Limnovirga</taxon>
    </lineage>
</organism>
<reference evidence="1" key="1">
    <citation type="submission" date="2019-10" db="EMBL/GenBank/DDBJ databases">
        <title>Draft genome sequence of Panacibacter sp. KCS-6.</title>
        <authorList>
            <person name="Yim K.J."/>
        </authorList>
    </citation>
    <scope>NUCLEOTIDE SEQUENCE</scope>
    <source>
        <strain evidence="1">KCS-6</strain>
    </source>
</reference>
<dbReference type="EMBL" id="WHPF01000002">
    <property type="protein sequence ID" value="NNV54406.1"/>
    <property type="molecule type" value="Genomic_DNA"/>
</dbReference>
<proteinExistence type="predicted"/>
<protein>
    <submittedName>
        <fullName evidence="1">Uncharacterized protein</fullName>
    </submittedName>
</protein>
<comment type="caution">
    <text evidence="1">The sequence shown here is derived from an EMBL/GenBank/DDBJ whole genome shotgun (WGS) entry which is preliminary data.</text>
</comment>
<evidence type="ECO:0000313" key="2">
    <source>
        <dbReference type="Proteomes" id="UP000598971"/>
    </source>
</evidence>
<dbReference type="RefSeq" id="WP_171606329.1">
    <property type="nucleotide sequence ID" value="NZ_WHPF01000002.1"/>
</dbReference>
<keyword evidence="2" id="KW-1185">Reference proteome</keyword>